<dbReference type="AlphaFoldDB" id="A0A2H9UNG9"/>
<accession>A0A2H9UNG9</accession>
<reference evidence="2 3" key="2">
    <citation type="submission" date="2017-12" db="EMBL/GenBank/DDBJ databases">
        <title>Revising the taxonomy of the Acinetobacter lwoffii group: the description of Acinetobacter pseudolwoffii sp. nov. and emended description of Acinetobacter lwoffii.</title>
        <authorList>
            <person name="Nemec A."/>
        </authorList>
    </citation>
    <scope>NUCLEOTIDE SEQUENCE [LARGE SCALE GENOMIC DNA]</scope>
    <source>
        <strain evidence="2 3">ANC 5347</strain>
    </source>
</reference>
<sequence length="158" mass="17111">MIKLLSGLALLCLSSASFADYHCHGSIKDRTIDDNVSISQNCQIDNATIKGNVMLYQGAQAVISNTAIDGNLESKGRFSSVLAQHNRIDGNIQLEGGQTIQLTANQVEGDIQLKKNTQKITVNDNVVDGNLQCESNRIQPIGGNNRVNGDKEGQCRRL</sequence>
<dbReference type="EMBL" id="PGOZ01000003">
    <property type="protein sequence ID" value="PJI33259.1"/>
    <property type="molecule type" value="Genomic_DNA"/>
</dbReference>
<dbReference type="RefSeq" id="WP_005095921.1">
    <property type="nucleotide sequence ID" value="NZ_DAVZIZ010000032.1"/>
</dbReference>
<dbReference type="SUPFAM" id="SSF51161">
    <property type="entry name" value="Trimeric LpxA-like enzymes"/>
    <property type="match status" value="1"/>
</dbReference>
<dbReference type="InterPro" id="IPR011004">
    <property type="entry name" value="Trimer_LpxA-like_sf"/>
</dbReference>
<proteinExistence type="predicted"/>
<gene>
    <name evidence="2" type="ORF">CU320_04700</name>
</gene>
<dbReference type="Gene3D" id="2.160.20.20">
    <property type="match status" value="1"/>
</dbReference>
<feature type="signal peptide" evidence="1">
    <location>
        <begin position="1"/>
        <end position="19"/>
    </location>
</feature>
<evidence type="ECO:0008006" key="4">
    <source>
        <dbReference type="Google" id="ProtNLM"/>
    </source>
</evidence>
<evidence type="ECO:0000256" key="1">
    <source>
        <dbReference type="SAM" id="SignalP"/>
    </source>
</evidence>
<comment type="caution">
    <text evidence="2">The sequence shown here is derived from an EMBL/GenBank/DDBJ whole genome shotgun (WGS) entry which is preliminary data.</text>
</comment>
<reference evidence="2 3" key="1">
    <citation type="submission" date="2017-11" db="EMBL/GenBank/DDBJ databases">
        <authorList>
            <person name="Han C.G."/>
        </authorList>
    </citation>
    <scope>NUCLEOTIDE SEQUENCE [LARGE SCALE GENOMIC DNA]</scope>
    <source>
        <strain evidence="2 3">ANC 5347</strain>
    </source>
</reference>
<evidence type="ECO:0000313" key="2">
    <source>
        <dbReference type="EMBL" id="PJI33259.1"/>
    </source>
</evidence>
<evidence type="ECO:0000313" key="3">
    <source>
        <dbReference type="Proteomes" id="UP000242351"/>
    </source>
</evidence>
<protein>
    <recommendedName>
        <fullName evidence="4">Polymer-forming cytoskeletal protein</fullName>
    </recommendedName>
</protein>
<dbReference type="InterPro" id="IPR012332">
    <property type="entry name" value="Autotransporter_pectin_lyase_C"/>
</dbReference>
<keyword evidence="1" id="KW-0732">Signal</keyword>
<name>A0A2H9UNG9_9GAMM</name>
<organism evidence="2 3">
    <name type="scientific">Acinetobacter pseudolwoffii</name>
    <dbReference type="NCBI Taxonomy" id="2053287"/>
    <lineage>
        <taxon>Bacteria</taxon>
        <taxon>Pseudomonadati</taxon>
        <taxon>Pseudomonadota</taxon>
        <taxon>Gammaproteobacteria</taxon>
        <taxon>Moraxellales</taxon>
        <taxon>Moraxellaceae</taxon>
        <taxon>Acinetobacter</taxon>
    </lineage>
</organism>
<feature type="chain" id="PRO_5014116504" description="Polymer-forming cytoskeletal protein" evidence="1">
    <location>
        <begin position="20"/>
        <end position="158"/>
    </location>
</feature>
<dbReference type="Proteomes" id="UP000242351">
    <property type="component" value="Unassembled WGS sequence"/>
</dbReference>